<comment type="caution">
    <text evidence="10">The sequence shown here is derived from an EMBL/GenBank/DDBJ whole genome shotgun (WGS) entry which is preliminary data.</text>
</comment>
<dbReference type="InterPro" id="IPR022343">
    <property type="entry name" value="GCR1-cAMP_receptor"/>
</dbReference>
<gene>
    <name evidence="10" type="ORF">SteCoe_5510</name>
</gene>
<evidence type="ECO:0000256" key="2">
    <source>
        <dbReference type="ARBA" id="ARBA00022692"/>
    </source>
</evidence>
<accession>A0A1R2CS80</accession>
<dbReference type="GO" id="GO:0007166">
    <property type="term" value="P:cell surface receptor signaling pathway"/>
    <property type="evidence" value="ECO:0007669"/>
    <property type="project" value="InterPro"/>
</dbReference>
<evidence type="ECO:0000256" key="4">
    <source>
        <dbReference type="ARBA" id="ARBA00023040"/>
    </source>
</evidence>
<keyword evidence="5 8" id="KW-0472">Membrane</keyword>
<dbReference type="InterPro" id="IPR022340">
    <property type="entry name" value="GPCR_GCR1_put"/>
</dbReference>
<feature type="transmembrane region" description="Helical" evidence="8">
    <location>
        <begin position="52"/>
        <end position="72"/>
    </location>
</feature>
<feature type="transmembrane region" description="Helical" evidence="8">
    <location>
        <begin position="245"/>
        <end position="264"/>
    </location>
</feature>
<feature type="transmembrane region" description="Helical" evidence="8">
    <location>
        <begin position="84"/>
        <end position="107"/>
    </location>
</feature>
<proteinExistence type="predicted"/>
<evidence type="ECO:0000256" key="7">
    <source>
        <dbReference type="ARBA" id="ARBA00023224"/>
    </source>
</evidence>
<evidence type="ECO:0000313" key="10">
    <source>
        <dbReference type="EMBL" id="OMJ91838.1"/>
    </source>
</evidence>
<keyword evidence="4" id="KW-0297">G-protein coupled receptor</keyword>
<dbReference type="GO" id="GO:0007189">
    <property type="term" value="P:adenylate cyclase-activating G protein-coupled receptor signaling pathway"/>
    <property type="evidence" value="ECO:0007669"/>
    <property type="project" value="TreeGrafter"/>
</dbReference>
<protein>
    <recommendedName>
        <fullName evidence="9">G-protein coupled receptors family 2 profile 2 domain-containing protein</fullName>
    </recommendedName>
</protein>
<dbReference type="Gene3D" id="1.20.1070.10">
    <property type="entry name" value="Rhodopsin 7-helix transmembrane proteins"/>
    <property type="match status" value="1"/>
</dbReference>
<keyword evidence="7" id="KW-0807">Transducer</keyword>
<dbReference type="PRINTS" id="PR02001">
    <property type="entry name" value="GCR1CAMPR"/>
</dbReference>
<reference evidence="10 11" key="1">
    <citation type="submission" date="2016-11" db="EMBL/GenBank/DDBJ databases">
        <title>The macronuclear genome of Stentor coeruleus: a giant cell with tiny introns.</title>
        <authorList>
            <person name="Slabodnick M."/>
            <person name="Ruby J.G."/>
            <person name="Reiff S.B."/>
            <person name="Swart E.C."/>
            <person name="Gosai S."/>
            <person name="Prabakaran S."/>
            <person name="Witkowska E."/>
            <person name="Larue G.E."/>
            <person name="Fisher S."/>
            <person name="Freeman R.M."/>
            <person name="Gunawardena J."/>
            <person name="Chu W."/>
            <person name="Stover N.A."/>
            <person name="Gregory B.D."/>
            <person name="Nowacki M."/>
            <person name="Derisi J."/>
            <person name="Roy S.W."/>
            <person name="Marshall W.F."/>
            <person name="Sood P."/>
        </authorList>
    </citation>
    <scope>NUCLEOTIDE SEQUENCE [LARGE SCALE GENOMIC DNA]</scope>
    <source>
        <strain evidence="10">WM001</strain>
    </source>
</reference>
<dbReference type="GO" id="GO:0005886">
    <property type="term" value="C:plasma membrane"/>
    <property type="evidence" value="ECO:0007669"/>
    <property type="project" value="TreeGrafter"/>
</dbReference>
<sequence length="296" mass="34048">MSDDSKYDYSLDDQNKIFIGNAAAGSLSIMGCTFIIVIFFSYPSLRKLPFRLIFYLTIADLGNSIGTIMPYMNGNIYCQIQGYFVSYFGLSSILWCAFIAHAINVAIISQQKIDKYEKIYLFLGYIMPLLTFLVLIHKEYEVSLGVCWIKQTNKLNNEHNIEIILRMITYYIPLLIILIYVCAQHIRVIFAIKRSDVLEEDSKKISLILIMKLKIYPMIMVMFLLPITIIRLTSFSATPRWSLTLLADVGVGLNGFINSIVYGLTQEVRNELSKTFCKRKEIELLTIEDQSELENE</sequence>
<dbReference type="OrthoDB" id="100006at2759"/>
<feature type="transmembrane region" description="Helical" evidence="8">
    <location>
        <begin position="119"/>
        <end position="136"/>
    </location>
</feature>
<evidence type="ECO:0000256" key="1">
    <source>
        <dbReference type="ARBA" id="ARBA00004141"/>
    </source>
</evidence>
<keyword evidence="11" id="KW-1185">Reference proteome</keyword>
<evidence type="ECO:0000256" key="3">
    <source>
        <dbReference type="ARBA" id="ARBA00022989"/>
    </source>
</evidence>
<name>A0A1R2CS80_9CILI</name>
<dbReference type="InterPro" id="IPR017981">
    <property type="entry name" value="GPCR_2-like_7TM"/>
</dbReference>
<keyword evidence="6" id="KW-0675">Receptor</keyword>
<feature type="domain" description="G-protein coupled receptors family 2 profile 2" evidence="9">
    <location>
        <begin position="17"/>
        <end position="266"/>
    </location>
</feature>
<evidence type="ECO:0000256" key="8">
    <source>
        <dbReference type="SAM" id="Phobius"/>
    </source>
</evidence>
<evidence type="ECO:0000256" key="5">
    <source>
        <dbReference type="ARBA" id="ARBA00023136"/>
    </source>
</evidence>
<evidence type="ECO:0000259" key="9">
    <source>
        <dbReference type="PROSITE" id="PS50261"/>
    </source>
</evidence>
<dbReference type="PROSITE" id="PS50261">
    <property type="entry name" value="G_PROTEIN_RECEP_F2_4"/>
    <property type="match status" value="1"/>
</dbReference>
<dbReference type="PROSITE" id="PS51257">
    <property type="entry name" value="PROKAR_LIPOPROTEIN"/>
    <property type="match status" value="1"/>
</dbReference>
<dbReference type="PANTHER" id="PTHR23112">
    <property type="entry name" value="G PROTEIN-COUPLED RECEPTOR 157-RELATED"/>
    <property type="match status" value="1"/>
</dbReference>
<dbReference type="PRINTS" id="PR02000">
    <property type="entry name" value="GCR1PLANT"/>
</dbReference>
<dbReference type="PANTHER" id="PTHR23112:SF0">
    <property type="entry name" value="TRANSMEMBRANE PROTEIN 116"/>
    <property type="match status" value="1"/>
</dbReference>
<keyword evidence="3 8" id="KW-1133">Transmembrane helix</keyword>
<feature type="transmembrane region" description="Helical" evidence="8">
    <location>
        <begin position="213"/>
        <end position="233"/>
    </location>
</feature>
<organism evidence="10 11">
    <name type="scientific">Stentor coeruleus</name>
    <dbReference type="NCBI Taxonomy" id="5963"/>
    <lineage>
        <taxon>Eukaryota</taxon>
        <taxon>Sar</taxon>
        <taxon>Alveolata</taxon>
        <taxon>Ciliophora</taxon>
        <taxon>Postciliodesmatophora</taxon>
        <taxon>Heterotrichea</taxon>
        <taxon>Heterotrichida</taxon>
        <taxon>Stentoridae</taxon>
        <taxon>Stentor</taxon>
    </lineage>
</organism>
<feature type="transmembrane region" description="Helical" evidence="8">
    <location>
        <begin position="17"/>
        <end position="40"/>
    </location>
</feature>
<dbReference type="SUPFAM" id="SSF81321">
    <property type="entry name" value="Family A G protein-coupled receptor-like"/>
    <property type="match status" value="1"/>
</dbReference>
<comment type="subcellular location">
    <subcellularLocation>
        <location evidence="1">Membrane</location>
        <topology evidence="1">Multi-pass membrane protein</topology>
    </subcellularLocation>
</comment>
<dbReference type="AlphaFoldDB" id="A0A1R2CS80"/>
<evidence type="ECO:0000313" key="11">
    <source>
        <dbReference type="Proteomes" id="UP000187209"/>
    </source>
</evidence>
<dbReference type="GO" id="GO:0004930">
    <property type="term" value="F:G protein-coupled receptor activity"/>
    <property type="evidence" value="ECO:0007669"/>
    <property type="project" value="UniProtKB-KW"/>
</dbReference>
<keyword evidence="2 8" id="KW-0812">Transmembrane</keyword>
<feature type="transmembrane region" description="Helical" evidence="8">
    <location>
        <begin position="170"/>
        <end position="192"/>
    </location>
</feature>
<evidence type="ECO:0000256" key="6">
    <source>
        <dbReference type="ARBA" id="ARBA00023170"/>
    </source>
</evidence>
<dbReference type="EMBL" id="MPUH01000073">
    <property type="protein sequence ID" value="OMJ91838.1"/>
    <property type="molecule type" value="Genomic_DNA"/>
</dbReference>
<dbReference type="Proteomes" id="UP000187209">
    <property type="component" value="Unassembled WGS sequence"/>
</dbReference>